<feature type="transmembrane region" description="Helical" evidence="14">
    <location>
        <begin position="165"/>
        <end position="187"/>
    </location>
</feature>
<evidence type="ECO:0000313" key="17">
    <source>
        <dbReference type="EMBL" id="KDR96015.1"/>
    </source>
</evidence>
<dbReference type="Gene3D" id="1.10.8.500">
    <property type="entry name" value="HAMP domain in histidine kinase"/>
    <property type="match status" value="1"/>
</dbReference>
<gene>
    <name evidence="17" type="primary">baeS</name>
    <name evidence="17" type="ORF">CLIT_5c00250</name>
</gene>
<dbReference type="CDD" id="cd06225">
    <property type="entry name" value="HAMP"/>
    <property type="match status" value="1"/>
</dbReference>
<evidence type="ECO:0000256" key="14">
    <source>
        <dbReference type="SAM" id="Phobius"/>
    </source>
</evidence>
<evidence type="ECO:0000256" key="7">
    <source>
        <dbReference type="ARBA" id="ARBA00022692"/>
    </source>
</evidence>
<evidence type="ECO:0000256" key="13">
    <source>
        <dbReference type="ARBA" id="ARBA00023136"/>
    </source>
</evidence>
<organism evidence="17 18">
    <name type="scientific">Peptoclostridium litorale DSM 5388</name>
    <dbReference type="NCBI Taxonomy" id="1121324"/>
    <lineage>
        <taxon>Bacteria</taxon>
        <taxon>Bacillati</taxon>
        <taxon>Bacillota</taxon>
        <taxon>Clostridia</taxon>
        <taxon>Peptostreptococcales</taxon>
        <taxon>Peptoclostridiaceae</taxon>
        <taxon>Peptoclostridium</taxon>
    </lineage>
</organism>
<keyword evidence="6 17" id="KW-0808">Transferase</keyword>
<dbReference type="SUPFAM" id="SSF47384">
    <property type="entry name" value="Homodimeric domain of signal transducing histidine kinase"/>
    <property type="match status" value="1"/>
</dbReference>
<evidence type="ECO:0000259" key="16">
    <source>
        <dbReference type="PROSITE" id="PS50885"/>
    </source>
</evidence>
<feature type="domain" description="Histidine kinase" evidence="15">
    <location>
        <begin position="249"/>
        <end position="460"/>
    </location>
</feature>
<dbReference type="eggNOG" id="COG2205">
    <property type="taxonomic scope" value="Bacteria"/>
</dbReference>
<evidence type="ECO:0000259" key="15">
    <source>
        <dbReference type="PROSITE" id="PS50109"/>
    </source>
</evidence>
<comment type="catalytic activity">
    <reaction evidence="1">
        <text>ATP + protein L-histidine = ADP + protein N-phospho-L-histidine.</text>
        <dbReference type="EC" id="2.7.13.3"/>
    </reaction>
</comment>
<dbReference type="STRING" id="1121324.CLIT_5c00250"/>
<feature type="transmembrane region" description="Helical" evidence="14">
    <location>
        <begin position="12"/>
        <end position="35"/>
    </location>
</feature>
<dbReference type="PANTHER" id="PTHR45528:SF1">
    <property type="entry name" value="SENSOR HISTIDINE KINASE CPXA"/>
    <property type="match status" value="1"/>
</dbReference>
<dbReference type="SUPFAM" id="SSF55874">
    <property type="entry name" value="ATPase domain of HSP90 chaperone/DNA topoisomerase II/histidine kinase"/>
    <property type="match status" value="1"/>
</dbReference>
<dbReference type="InterPro" id="IPR003661">
    <property type="entry name" value="HisK_dim/P_dom"/>
</dbReference>
<dbReference type="InterPro" id="IPR005467">
    <property type="entry name" value="His_kinase_dom"/>
</dbReference>
<evidence type="ECO:0000256" key="10">
    <source>
        <dbReference type="ARBA" id="ARBA00022840"/>
    </source>
</evidence>
<dbReference type="FunFam" id="1.10.287.130:FF:000001">
    <property type="entry name" value="Two-component sensor histidine kinase"/>
    <property type="match status" value="1"/>
</dbReference>
<dbReference type="Gene3D" id="3.30.450.20">
    <property type="entry name" value="PAS domain"/>
    <property type="match status" value="1"/>
</dbReference>
<dbReference type="Gene3D" id="1.10.287.130">
    <property type="match status" value="1"/>
</dbReference>
<dbReference type="SMART" id="SM00388">
    <property type="entry name" value="HisKA"/>
    <property type="match status" value="1"/>
</dbReference>
<dbReference type="InterPro" id="IPR036890">
    <property type="entry name" value="HATPase_C_sf"/>
</dbReference>
<dbReference type="GO" id="GO:0005524">
    <property type="term" value="F:ATP binding"/>
    <property type="evidence" value="ECO:0007669"/>
    <property type="project" value="UniProtKB-KW"/>
</dbReference>
<dbReference type="InterPro" id="IPR003594">
    <property type="entry name" value="HATPase_dom"/>
</dbReference>
<dbReference type="InterPro" id="IPR004358">
    <property type="entry name" value="Sig_transdc_His_kin-like_C"/>
</dbReference>
<keyword evidence="13 14" id="KW-0472">Membrane</keyword>
<keyword evidence="12" id="KW-0902">Two-component regulatory system</keyword>
<protein>
    <recommendedName>
        <fullName evidence="3">histidine kinase</fullName>
        <ecNumber evidence="3">2.7.13.3</ecNumber>
    </recommendedName>
</protein>
<keyword evidence="10" id="KW-0067">ATP-binding</keyword>
<evidence type="ECO:0000256" key="8">
    <source>
        <dbReference type="ARBA" id="ARBA00022741"/>
    </source>
</evidence>
<dbReference type="GO" id="GO:0000155">
    <property type="term" value="F:phosphorelay sensor kinase activity"/>
    <property type="evidence" value="ECO:0007669"/>
    <property type="project" value="InterPro"/>
</dbReference>
<dbReference type="RefSeq" id="WP_052635951.1">
    <property type="nucleotide sequence ID" value="NZ_FSRH01000007.1"/>
</dbReference>
<dbReference type="Pfam" id="PF02518">
    <property type="entry name" value="HATPase_c"/>
    <property type="match status" value="1"/>
</dbReference>
<keyword evidence="9 17" id="KW-0418">Kinase</keyword>
<dbReference type="SUPFAM" id="SSF158472">
    <property type="entry name" value="HAMP domain-like"/>
    <property type="match status" value="1"/>
</dbReference>
<evidence type="ECO:0000256" key="4">
    <source>
        <dbReference type="ARBA" id="ARBA00022475"/>
    </source>
</evidence>
<dbReference type="InterPro" id="IPR003660">
    <property type="entry name" value="HAMP_dom"/>
</dbReference>
<evidence type="ECO:0000256" key="3">
    <source>
        <dbReference type="ARBA" id="ARBA00012438"/>
    </source>
</evidence>
<keyword evidence="7 14" id="KW-0812">Transmembrane</keyword>
<evidence type="ECO:0000256" key="2">
    <source>
        <dbReference type="ARBA" id="ARBA00004651"/>
    </source>
</evidence>
<dbReference type="Pfam" id="PF00512">
    <property type="entry name" value="HisKA"/>
    <property type="match status" value="1"/>
</dbReference>
<name>A0A069RIN0_PEPLI</name>
<dbReference type="PRINTS" id="PR00344">
    <property type="entry name" value="BCTRLSENSOR"/>
</dbReference>
<dbReference type="Proteomes" id="UP000027946">
    <property type="component" value="Unassembled WGS sequence"/>
</dbReference>
<accession>A0A069RIN0</accession>
<keyword evidence="4" id="KW-1003">Cell membrane</keyword>
<evidence type="ECO:0000256" key="12">
    <source>
        <dbReference type="ARBA" id="ARBA00023012"/>
    </source>
</evidence>
<dbReference type="AlphaFoldDB" id="A0A069RIN0"/>
<dbReference type="GO" id="GO:0005886">
    <property type="term" value="C:plasma membrane"/>
    <property type="evidence" value="ECO:0007669"/>
    <property type="project" value="UniProtKB-SubCell"/>
</dbReference>
<keyword evidence="8" id="KW-0547">Nucleotide-binding</keyword>
<evidence type="ECO:0000256" key="5">
    <source>
        <dbReference type="ARBA" id="ARBA00022553"/>
    </source>
</evidence>
<reference evidence="17 18" key="1">
    <citation type="submission" date="2014-03" db="EMBL/GenBank/DDBJ databases">
        <title>Genome sequence of Clostridium litorale W6, DSM 5388.</title>
        <authorList>
            <person name="Poehlein A."/>
            <person name="Jagirdar A."/>
            <person name="Khonsari B."/>
            <person name="Chibani C.M."/>
            <person name="Gutierrez Gutierrez D.A."/>
            <person name="Davydova E."/>
            <person name="Alghaithi H.S."/>
            <person name="Nair K.P."/>
            <person name="Dhamotharan K."/>
            <person name="Chandran L."/>
            <person name="G W."/>
            <person name="Daniel R."/>
        </authorList>
    </citation>
    <scope>NUCLEOTIDE SEQUENCE [LARGE SCALE GENOMIC DNA]</scope>
    <source>
        <strain evidence="17 18">W6</strain>
    </source>
</reference>
<dbReference type="InterPro" id="IPR036097">
    <property type="entry name" value="HisK_dim/P_sf"/>
</dbReference>
<evidence type="ECO:0000256" key="9">
    <source>
        <dbReference type="ARBA" id="ARBA00022777"/>
    </source>
</evidence>
<evidence type="ECO:0000256" key="11">
    <source>
        <dbReference type="ARBA" id="ARBA00022989"/>
    </source>
</evidence>
<dbReference type="Gene3D" id="3.30.565.10">
    <property type="entry name" value="Histidine kinase-like ATPase, C-terminal domain"/>
    <property type="match status" value="1"/>
</dbReference>
<feature type="domain" description="HAMP" evidence="16">
    <location>
        <begin position="189"/>
        <end position="241"/>
    </location>
</feature>
<dbReference type="PROSITE" id="PS50885">
    <property type="entry name" value="HAMP"/>
    <property type="match status" value="1"/>
</dbReference>
<comment type="subcellular location">
    <subcellularLocation>
        <location evidence="2">Cell membrane</location>
        <topology evidence="2">Multi-pass membrane protein</topology>
    </subcellularLocation>
</comment>
<keyword evidence="18" id="KW-1185">Reference proteome</keyword>
<dbReference type="CDD" id="cd00082">
    <property type="entry name" value="HisKA"/>
    <property type="match status" value="1"/>
</dbReference>
<dbReference type="OrthoDB" id="2359336at2"/>
<dbReference type="EMBL" id="JJMM01000005">
    <property type="protein sequence ID" value="KDR96015.1"/>
    <property type="molecule type" value="Genomic_DNA"/>
</dbReference>
<sequence>MKGIRRKLILSYAAVSILTIGIFQVMFYAGITHYYRWNIEQSLSSRAFASSEFYNSYMKYERLEDKAKYMMENFSLDEYLEIQIIDKNGNVLESSSGFYSSEYVDTPDFKGAVERDEIGSWLGENVGTSEKVISVSAPLYYADEITGVVRYITSMEDVDKTVNALIARIALVGVAALIAALVVSALLGRGIIRPIKSLREISEKMAGGDFSLRADIKNEDEIGELADTLNYMADEIVKSNSIKNEFISSISHEIRTPLTSIKGWSETILGGDMDDEEETREGLQIIASETDRLINLVEELLDFSRFSSKKMTLKRENVDIIPLCTDTVRQFWSKAQSEGISIKCKFEKNTLNISCDRDRIKQVLINFMENATKFGEGEIHVSVGVEGLYAYICVEDDGCGIPDDDMEKVKEKFYKGNPNMPGSGLGLSISDKIANLHGGRIEISRSILSGASVKLMLPLE</sequence>
<dbReference type="SMART" id="SM00304">
    <property type="entry name" value="HAMP"/>
    <property type="match status" value="1"/>
</dbReference>
<dbReference type="SMART" id="SM00387">
    <property type="entry name" value="HATPase_c"/>
    <property type="match status" value="1"/>
</dbReference>
<dbReference type="Pfam" id="PF00672">
    <property type="entry name" value="HAMP"/>
    <property type="match status" value="1"/>
</dbReference>
<dbReference type="PROSITE" id="PS50109">
    <property type="entry name" value="HIS_KIN"/>
    <property type="match status" value="1"/>
</dbReference>
<keyword evidence="11 14" id="KW-1133">Transmembrane helix</keyword>
<evidence type="ECO:0000313" key="18">
    <source>
        <dbReference type="Proteomes" id="UP000027946"/>
    </source>
</evidence>
<dbReference type="PANTHER" id="PTHR45528">
    <property type="entry name" value="SENSOR HISTIDINE KINASE CPXA"/>
    <property type="match status" value="1"/>
</dbReference>
<dbReference type="EC" id="2.7.13.3" evidence="3"/>
<dbReference type="InterPro" id="IPR050398">
    <property type="entry name" value="HssS/ArlS-like"/>
</dbReference>
<evidence type="ECO:0000256" key="1">
    <source>
        <dbReference type="ARBA" id="ARBA00000085"/>
    </source>
</evidence>
<evidence type="ECO:0000256" key="6">
    <source>
        <dbReference type="ARBA" id="ARBA00022679"/>
    </source>
</evidence>
<dbReference type="CDD" id="cd00075">
    <property type="entry name" value="HATPase"/>
    <property type="match status" value="1"/>
</dbReference>
<proteinExistence type="predicted"/>
<keyword evidence="5" id="KW-0597">Phosphoprotein</keyword>
<comment type="caution">
    <text evidence="17">The sequence shown here is derived from an EMBL/GenBank/DDBJ whole genome shotgun (WGS) entry which is preliminary data.</text>
</comment>